<evidence type="ECO:0008006" key="3">
    <source>
        <dbReference type="Google" id="ProtNLM"/>
    </source>
</evidence>
<organism evidence="2">
    <name type="scientific">Rhizochromulina marina</name>
    <dbReference type="NCBI Taxonomy" id="1034831"/>
    <lineage>
        <taxon>Eukaryota</taxon>
        <taxon>Sar</taxon>
        <taxon>Stramenopiles</taxon>
        <taxon>Ochrophyta</taxon>
        <taxon>Dictyochophyceae</taxon>
        <taxon>Rhizochromulinales</taxon>
        <taxon>Rhizochromulina</taxon>
    </lineage>
</organism>
<dbReference type="EMBL" id="HBHJ01014930">
    <property type="protein sequence ID" value="CAD9685793.1"/>
    <property type="molecule type" value="Transcribed_RNA"/>
</dbReference>
<reference evidence="2" key="1">
    <citation type="submission" date="2021-01" db="EMBL/GenBank/DDBJ databases">
        <authorList>
            <person name="Corre E."/>
            <person name="Pelletier E."/>
            <person name="Niang G."/>
            <person name="Scheremetjew M."/>
            <person name="Finn R."/>
            <person name="Kale V."/>
            <person name="Holt S."/>
            <person name="Cochrane G."/>
            <person name="Meng A."/>
            <person name="Brown T."/>
            <person name="Cohen L."/>
        </authorList>
    </citation>
    <scope>NUCLEOTIDE SEQUENCE</scope>
    <source>
        <strain evidence="2">CCMP1243</strain>
    </source>
</reference>
<keyword evidence="1" id="KW-0732">Signal</keyword>
<feature type="signal peptide" evidence="1">
    <location>
        <begin position="1"/>
        <end position="18"/>
    </location>
</feature>
<protein>
    <recommendedName>
        <fullName evidence="3">Apple domain-containing protein</fullName>
    </recommendedName>
</protein>
<feature type="chain" id="PRO_5031371621" description="Apple domain-containing protein" evidence="1">
    <location>
        <begin position="19"/>
        <end position="184"/>
    </location>
</feature>
<proteinExistence type="predicted"/>
<sequence>MATRRAGVLAGLLALVHGADVDFACYTGSSQYERVPKICNGKIGNPTAIDNSTTDAWFCSVLKVEEQGINGKRDPVFVWSCATQMQCRANCTNLGQAVPTCSGWYDGDEVSTAGGVSVKAWCSPALNNAKGDDKKAWPRGDPFPEALTLDLDFRDLDDPSAAGHVRPMWVLMALIVSLLGALLL</sequence>
<evidence type="ECO:0000256" key="1">
    <source>
        <dbReference type="SAM" id="SignalP"/>
    </source>
</evidence>
<name>A0A7S2S0A4_9STRA</name>
<accession>A0A7S2S0A4</accession>
<gene>
    <name evidence="2" type="ORF">RMAR1173_LOCUS9834</name>
</gene>
<dbReference type="AlphaFoldDB" id="A0A7S2S0A4"/>
<evidence type="ECO:0000313" key="2">
    <source>
        <dbReference type="EMBL" id="CAD9685793.1"/>
    </source>
</evidence>